<evidence type="ECO:0000256" key="11">
    <source>
        <dbReference type="ARBA" id="ARBA00023012"/>
    </source>
</evidence>
<dbReference type="Gene3D" id="3.30.565.10">
    <property type="entry name" value="Histidine kinase-like ATPase, C-terminal domain"/>
    <property type="match status" value="1"/>
</dbReference>
<dbReference type="EMBL" id="CP047045">
    <property type="protein sequence ID" value="QGZ94170.1"/>
    <property type="molecule type" value="Genomic_DNA"/>
</dbReference>
<keyword evidence="4" id="KW-0597">Phosphoprotein</keyword>
<evidence type="ECO:0000313" key="15">
    <source>
        <dbReference type="EMBL" id="QGZ94170.1"/>
    </source>
</evidence>
<dbReference type="Pfam" id="PF00512">
    <property type="entry name" value="HisKA"/>
    <property type="match status" value="1"/>
</dbReference>
<dbReference type="InterPro" id="IPR038318">
    <property type="entry name" value="KdpD_sf"/>
</dbReference>
<evidence type="ECO:0000256" key="10">
    <source>
        <dbReference type="ARBA" id="ARBA00022989"/>
    </source>
</evidence>
<dbReference type="EC" id="2.7.13.3" evidence="3"/>
<dbReference type="PANTHER" id="PTHR45569:SF1">
    <property type="entry name" value="SENSOR PROTEIN KDPD"/>
    <property type="match status" value="1"/>
</dbReference>
<reference evidence="16" key="1">
    <citation type="submission" date="2019-12" db="EMBL/GenBank/DDBJ databases">
        <title>Complete genome of Terracaulis silvestris 0127_4.</title>
        <authorList>
            <person name="Vieira S."/>
            <person name="Riedel T."/>
            <person name="Sproer C."/>
            <person name="Pascual J."/>
            <person name="Boedeker C."/>
            <person name="Overmann J."/>
        </authorList>
    </citation>
    <scope>NUCLEOTIDE SEQUENCE [LARGE SCALE GENOMIC DNA]</scope>
    <source>
        <strain evidence="16">0127_4</strain>
    </source>
</reference>
<feature type="domain" description="Histidine kinase" evidence="14">
    <location>
        <begin position="258"/>
        <end position="469"/>
    </location>
</feature>
<dbReference type="PANTHER" id="PTHR45569">
    <property type="entry name" value="SENSOR PROTEIN KDPD"/>
    <property type="match status" value="1"/>
</dbReference>
<dbReference type="GO" id="GO:0000155">
    <property type="term" value="F:phosphorelay sensor kinase activity"/>
    <property type="evidence" value="ECO:0007669"/>
    <property type="project" value="InterPro"/>
</dbReference>
<dbReference type="AlphaFoldDB" id="A0A6I6MH82"/>
<dbReference type="PRINTS" id="PR00344">
    <property type="entry name" value="BCTRLSENSOR"/>
</dbReference>
<evidence type="ECO:0000256" key="1">
    <source>
        <dbReference type="ARBA" id="ARBA00000085"/>
    </source>
</evidence>
<dbReference type="SMART" id="SM00387">
    <property type="entry name" value="HATPase_c"/>
    <property type="match status" value="1"/>
</dbReference>
<dbReference type="Pfam" id="PF02518">
    <property type="entry name" value="HATPase_c"/>
    <property type="match status" value="1"/>
</dbReference>
<dbReference type="Gene3D" id="3.30.450.40">
    <property type="match status" value="1"/>
</dbReference>
<gene>
    <name evidence="15" type="primary">kdpD</name>
    <name evidence="15" type="ORF">DSM104635_00986</name>
</gene>
<dbReference type="GO" id="GO:0005886">
    <property type="term" value="C:plasma membrane"/>
    <property type="evidence" value="ECO:0007669"/>
    <property type="project" value="TreeGrafter"/>
</dbReference>
<dbReference type="KEGG" id="tsv:DSM104635_00986"/>
<keyword evidence="10 13" id="KW-1133">Transmembrane helix</keyword>
<evidence type="ECO:0000256" key="8">
    <source>
        <dbReference type="ARBA" id="ARBA00022777"/>
    </source>
</evidence>
<evidence type="ECO:0000256" key="9">
    <source>
        <dbReference type="ARBA" id="ARBA00022840"/>
    </source>
</evidence>
<keyword evidence="6 13" id="KW-0812">Transmembrane</keyword>
<dbReference type="InterPro" id="IPR036097">
    <property type="entry name" value="HisK_dim/P_sf"/>
</dbReference>
<dbReference type="SMART" id="SM00388">
    <property type="entry name" value="HisKA"/>
    <property type="match status" value="1"/>
</dbReference>
<keyword evidence="16" id="KW-1185">Reference proteome</keyword>
<dbReference type="CDD" id="cd00082">
    <property type="entry name" value="HisKA"/>
    <property type="match status" value="1"/>
</dbReference>
<dbReference type="InterPro" id="IPR004358">
    <property type="entry name" value="Sig_transdc_His_kin-like_C"/>
</dbReference>
<name>A0A6I6MH82_9CAUL</name>
<dbReference type="InterPro" id="IPR003661">
    <property type="entry name" value="HisK_dim/P_dom"/>
</dbReference>
<keyword evidence="11" id="KW-0902">Two-component regulatory system</keyword>
<dbReference type="Gene3D" id="1.10.287.130">
    <property type="match status" value="1"/>
</dbReference>
<evidence type="ECO:0000256" key="2">
    <source>
        <dbReference type="ARBA" id="ARBA00004141"/>
    </source>
</evidence>
<proteinExistence type="predicted"/>
<organism evidence="15 16">
    <name type="scientific">Terricaulis silvestris</name>
    <dbReference type="NCBI Taxonomy" id="2686094"/>
    <lineage>
        <taxon>Bacteria</taxon>
        <taxon>Pseudomonadati</taxon>
        <taxon>Pseudomonadota</taxon>
        <taxon>Alphaproteobacteria</taxon>
        <taxon>Caulobacterales</taxon>
        <taxon>Caulobacteraceae</taxon>
        <taxon>Terricaulis</taxon>
    </lineage>
</organism>
<dbReference type="InterPro" id="IPR052023">
    <property type="entry name" value="Histidine_kinase_KdpD"/>
</dbReference>
<dbReference type="Proteomes" id="UP000431269">
    <property type="component" value="Chromosome"/>
</dbReference>
<dbReference type="InterPro" id="IPR036890">
    <property type="entry name" value="HATPase_C_sf"/>
</dbReference>
<accession>A0A6I6MH82</accession>
<dbReference type="InterPro" id="IPR029016">
    <property type="entry name" value="GAF-like_dom_sf"/>
</dbReference>
<evidence type="ECO:0000256" key="13">
    <source>
        <dbReference type="SAM" id="Phobius"/>
    </source>
</evidence>
<dbReference type="InterPro" id="IPR005467">
    <property type="entry name" value="His_kinase_dom"/>
</dbReference>
<evidence type="ECO:0000256" key="12">
    <source>
        <dbReference type="ARBA" id="ARBA00023136"/>
    </source>
</evidence>
<evidence type="ECO:0000256" key="4">
    <source>
        <dbReference type="ARBA" id="ARBA00022553"/>
    </source>
</evidence>
<keyword evidence="12 13" id="KW-0472">Membrane</keyword>
<keyword evidence="7" id="KW-0547">Nucleotide-binding</keyword>
<evidence type="ECO:0000256" key="7">
    <source>
        <dbReference type="ARBA" id="ARBA00022741"/>
    </source>
</evidence>
<dbReference type="Pfam" id="PF13493">
    <property type="entry name" value="DUF4118"/>
    <property type="match status" value="1"/>
</dbReference>
<sequence length="476" mass="50320">MTCVLIALAALLARAAEAWLDPQSLALFFVVPIVVAAIRYGLWASLGAALLSALAINYLYVEPRYTFVVARAQDAAALLLFSLVGALVSAIAARARAAALDAERRAREALLLQSLATRLAASGAEDEIADAVVDSLSALSGRAALLVDASDRHWGSGFGDAARAAARWSMSTKQPFTPSLDAPSPSSWAFWPVVFAGRSEMALGVNAAEPLAPEIRRAAEQITAQAGVAMERARVARTAEAARLEVERERLKTELLAGVSHDLRTPLSMIVFTLQSLQRFAADHPPETRDELLALAEAEARRLAEMVDTLLDASRIGVAAAPVRIETIAPRDLIARLRAEYAPSANIVDAQVAENLPLISADLELAVRALANVVSNALRHGGAPVRIVASRRGGEVVIEISDTGPGLGDDPARLFERFVRGAPDDGRAPGLGLGLTMARRFLEAQGARIVAANRPEGGAVFTITFAAAVKEVVYVG</sequence>
<protein>
    <recommendedName>
        <fullName evidence="3">histidine kinase</fullName>
        <ecNumber evidence="3">2.7.13.3</ecNumber>
    </recommendedName>
</protein>
<evidence type="ECO:0000256" key="5">
    <source>
        <dbReference type="ARBA" id="ARBA00022679"/>
    </source>
</evidence>
<comment type="catalytic activity">
    <reaction evidence="1">
        <text>ATP + protein L-histidine = ADP + protein N-phospho-L-histidine.</text>
        <dbReference type="EC" id="2.7.13.3"/>
    </reaction>
</comment>
<keyword evidence="5 15" id="KW-0808">Transferase</keyword>
<evidence type="ECO:0000256" key="3">
    <source>
        <dbReference type="ARBA" id="ARBA00012438"/>
    </source>
</evidence>
<dbReference type="PROSITE" id="PS50109">
    <property type="entry name" value="HIS_KIN"/>
    <property type="match status" value="1"/>
</dbReference>
<dbReference type="InterPro" id="IPR025201">
    <property type="entry name" value="KdpD_TM"/>
</dbReference>
<dbReference type="Gene3D" id="1.20.120.620">
    <property type="entry name" value="Backbone structure of the membrane domain of e. Coli histidine kinase receptor kdpd"/>
    <property type="match status" value="1"/>
</dbReference>
<evidence type="ECO:0000256" key="6">
    <source>
        <dbReference type="ARBA" id="ARBA00022692"/>
    </source>
</evidence>
<keyword evidence="8" id="KW-0418">Kinase</keyword>
<dbReference type="SUPFAM" id="SSF47384">
    <property type="entry name" value="Homodimeric domain of signal transducing histidine kinase"/>
    <property type="match status" value="1"/>
</dbReference>
<comment type="subcellular location">
    <subcellularLocation>
        <location evidence="2">Membrane</location>
        <topology evidence="2">Multi-pass membrane protein</topology>
    </subcellularLocation>
</comment>
<evidence type="ECO:0000313" key="16">
    <source>
        <dbReference type="Proteomes" id="UP000431269"/>
    </source>
</evidence>
<dbReference type="RefSeq" id="WP_158765130.1">
    <property type="nucleotide sequence ID" value="NZ_CP047045.1"/>
</dbReference>
<dbReference type="GO" id="GO:0005524">
    <property type="term" value="F:ATP binding"/>
    <property type="evidence" value="ECO:0007669"/>
    <property type="project" value="UniProtKB-KW"/>
</dbReference>
<dbReference type="InterPro" id="IPR003594">
    <property type="entry name" value="HATPase_dom"/>
</dbReference>
<evidence type="ECO:0000259" key="14">
    <source>
        <dbReference type="PROSITE" id="PS50109"/>
    </source>
</evidence>
<dbReference type="SUPFAM" id="SSF55874">
    <property type="entry name" value="ATPase domain of HSP90 chaperone/DNA topoisomerase II/histidine kinase"/>
    <property type="match status" value="1"/>
</dbReference>
<feature type="transmembrane region" description="Helical" evidence="13">
    <location>
        <begin position="75"/>
        <end position="95"/>
    </location>
</feature>
<keyword evidence="9" id="KW-0067">ATP-binding</keyword>
<feature type="transmembrane region" description="Helical" evidence="13">
    <location>
        <begin position="25"/>
        <end position="54"/>
    </location>
</feature>